<evidence type="ECO:0000256" key="9">
    <source>
        <dbReference type="RuleBase" id="RU003357"/>
    </source>
</evidence>
<dbReference type="PROSITE" id="PS52016">
    <property type="entry name" value="TONB_DEPENDENT_REC_3"/>
    <property type="match status" value="1"/>
</dbReference>
<keyword evidence="6 8" id="KW-0472">Membrane</keyword>
<keyword evidence="5 9" id="KW-0798">TonB box</keyword>
<evidence type="ECO:0000256" key="2">
    <source>
        <dbReference type="ARBA" id="ARBA00022448"/>
    </source>
</evidence>
<comment type="caution">
    <text evidence="12">The sequence shown here is derived from an EMBL/GenBank/DDBJ whole genome shotgun (WGS) entry which is preliminary data.</text>
</comment>
<evidence type="ECO:0000256" key="6">
    <source>
        <dbReference type="ARBA" id="ARBA00023136"/>
    </source>
</evidence>
<dbReference type="InterPro" id="IPR000531">
    <property type="entry name" value="Beta-barrel_TonB"/>
</dbReference>
<dbReference type="InterPro" id="IPR036942">
    <property type="entry name" value="Beta-barrel_TonB_sf"/>
</dbReference>
<keyword evidence="2 8" id="KW-0813">Transport</keyword>
<comment type="similarity">
    <text evidence="8 9">Belongs to the TonB-dependent receptor family.</text>
</comment>
<gene>
    <name evidence="12" type="ORF">KK078_05220</name>
</gene>
<reference evidence="12 13" key="1">
    <citation type="submission" date="2021-05" db="EMBL/GenBank/DDBJ databases">
        <title>A Polyphasic approach of four new species of the genus Ohtaekwangia: Ohtaekwangia histidinii sp. nov., Ohtaekwangia cretensis sp. nov., Ohtaekwangia indiensis sp. nov., Ohtaekwangia reichenbachii sp. nov. from diverse environment.</title>
        <authorList>
            <person name="Octaviana S."/>
        </authorList>
    </citation>
    <scope>NUCLEOTIDE SEQUENCE [LARGE SCALE GENOMIC DNA]</scope>
    <source>
        <strain evidence="12 13">PWU37</strain>
    </source>
</reference>
<evidence type="ECO:0000313" key="12">
    <source>
        <dbReference type="EMBL" id="MBT1685943.1"/>
    </source>
</evidence>
<dbReference type="InterPro" id="IPR008969">
    <property type="entry name" value="CarboxyPept-like_regulatory"/>
</dbReference>
<dbReference type="GO" id="GO:0009279">
    <property type="term" value="C:cell outer membrane"/>
    <property type="evidence" value="ECO:0007669"/>
    <property type="project" value="UniProtKB-SubCell"/>
</dbReference>
<evidence type="ECO:0000256" key="3">
    <source>
        <dbReference type="ARBA" id="ARBA00022452"/>
    </source>
</evidence>
<keyword evidence="4 8" id="KW-0812">Transmembrane</keyword>
<dbReference type="SUPFAM" id="SSF49464">
    <property type="entry name" value="Carboxypeptidase regulatory domain-like"/>
    <property type="match status" value="1"/>
</dbReference>
<dbReference type="NCBIfam" id="TIGR04057">
    <property type="entry name" value="SusC_RagA_signa"/>
    <property type="match status" value="1"/>
</dbReference>
<evidence type="ECO:0000256" key="7">
    <source>
        <dbReference type="ARBA" id="ARBA00023237"/>
    </source>
</evidence>
<dbReference type="RefSeq" id="WP_254089194.1">
    <property type="nucleotide sequence ID" value="NZ_JAHESC010000005.1"/>
</dbReference>
<evidence type="ECO:0000259" key="10">
    <source>
        <dbReference type="Pfam" id="PF00593"/>
    </source>
</evidence>
<evidence type="ECO:0000259" key="11">
    <source>
        <dbReference type="Pfam" id="PF07715"/>
    </source>
</evidence>
<evidence type="ECO:0000256" key="1">
    <source>
        <dbReference type="ARBA" id="ARBA00004571"/>
    </source>
</evidence>
<dbReference type="InterPro" id="IPR023996">
    <property type="entry name" value="TonB-dep_OMP_SusC/RagA"/>
</dbReference>
<evidence type="ECO:0000256" key="5">
    <source>
        <dbReference type="ARBA" id="ARBA00023077"/>
    </source>
</evidence>
<protein>
    <submittedName>
        <fullName evidence="12">TonB-dependent receptor</fullName>
    </submittedName>
</protein>
<organism evidence="12 13">
    <name type="scientific">Dawidia soli</name>
    <dbReference type="NCBI Taxonomy" id="2782352"/>
    <lineage>
        <taxon>Bacteria</taxon>
        <taxon>Pseudomonadati</taxon>
        <taxon>Bacteroidota</taxon>
        <taxon>Cytophagia</taxon>
        <taxon>Cytophagales</taxon>
        <taxon>Chryseotaleaceae</taxon>
        <taxon>Dawidia</taxon>
    </lineage>
</organism>
<dbReference type="Pfam" id="PF07715">
    <property type="entry name" value="Plug"/>
    <property type="match status" value="1"/>
</dbReference>
<dbReference type="Gene3D" id="2.170.130.10">
    <property type="entry name" value="TonB-dependent receptor, plug domain"/>
    <property type="match status" value="1"/>
</dbReference>
<evidence type="ECO:0000313" key="13">
    <source>
        <dbReference type="Proteomes" id="UP001319180"/>
    </source>
</evidence>
<name>A0AAP2GHF4_9BACT</name>
<feature type="domain" description="TonB-dependent receptor plug" evidence="11">
    <location>
        <begin position="113"/>
        <end position="217"/>
    </location>
</feature>
<keyword evidence="12" id="KW-0675">Receptor</keyword>
<proteinExistence type="inferred from homology"/>
<dbReference type="Gene3D" id="2.40.170.20">
    <property type="entry name" value="TonB-dependent receptor, beta-barrel domain"/>
    <property type="match status" value="1"/>
</dbReference>
<dbReference type="InterPro" id="IPR037066">
    <property type="entry name" value="Plug_dom_sf"/>
</dbReference>
<evidence type="ECO:0000256" key="4">
    <source>
        <dbReference type="ARBA" id="ARBA00022692"/>
    </source>
</evidence>
<dbReference type="NCBIfam" id="TIGR04056">
    <property type="entry name" value="OMP_RagA_SusC"/>
    <property type="match status" value="1"/>
</dbReference>
<sequence>MKKIYLLWFLSCLSVVGWSQGRQVTGKVTSSDDNSPLPGVNILVKGTSNGTATDEQGNFQLAVTDSDVLVVSFIGYTVQEVPVGARTTVDISLVPEITSLSEVVVVGYGTQLKKDLTGAVAVINMNEMALQPSPQLTSQMQGRAPGVTVLGSGQPGEAPQIRIRGLNTFGNNAPLYVVDGVPTQNINDINPNDVESMQVLKDAGSASIYGSRAANGVIIITTKRGKDRVKVQYDAYYGTQRPKSGNVWDLLSPQEMAELKFQAARNTSPGTPIDDPLYGDGQTPVLPDYIAPQGYSEGDPEVDPSRYRVNPFYTSSGEYNSFYRINRANKGGTDWFHEIFEPAPITSHNLALSGGGNQGSYLFSVNYFNQQGTLMNTYLKRYTVRSNSQYNVSEHVRVGENLAFSVTDNPRVNALTEGSAIGMAFREQPIIPVYDIMGNFAGGFGQGLGNADNPVAIQERTKNNKGLSRRLFGNMFAEADILRDVTVRTSFGGELYFGNFRSFSFPEYENQENTTTNSYTENSFSGHNYTWTNTVSYEHTFNTKHTVKLLAGTEFYKNQGTYAQATTQNYFSFNPDVTTLSTGSGTQTNSSARFEDALFSYIGRLDYNLSDKYLLGATIRRDGSSRFKTYQYGWFPAVSAGWRISEESFLKSITWLDDLKIRGGYGVMGNQLNVDAANAYTTYAGNRTSSYYPIGGSNSTTSEGIQRTRIGNPDAKWEKNINSNIGVDANLWNGKLEVTVDYFRKEIRDLLYNPELAGTAGMGTVPFVNVAKMRNQGIDLNIATNFDVTPDLKLNASVAFTSYRNKILTLTDGFDYFDQEGRRFSGSNIVRNAIGHSIGQFFGYQVAGFWDDENEINDANAVAREATGNTNAVYQSDVAVGRFRYADINGDGQITEDDRTFLGNPNPDFSLGINLGATYKAWDFSIFLYGTFGNDIWNNVKWWTDFQSSFQGAKSQTALYDSWTETNRNAKAPIQENVGSFSSASVPNSYFVEDGSYLRAKNVQIGYTLPASTLSKLHLERARIYVQAANLFTITGYSGLDPEIGVTANTNNQSGGSLNQSFSTTTSFGIDEGVYPNQRQYLVGVNITF</sequence>
<keyword evidence="3 8" id="KW-1134">Transmembrane beta strand</keyword>
<feature type="domain" description="TonB-dependent receptor-like beta-barrel" evidence="10">
    <location>
        <begin position="486"/>
        <end position="925"/>
    </location>
</feature>
<dbReference type="Proteomes" id="UP001319180">
    <property type="component" value="Unassembled WGS sequence"/>
</dbReference>
<dbReference type="AlphaFoldDB" id="A0AAP2GHF4"/>
<comment type="subcellular location">
    <subcellularLocation>
        <location evidence="1 8">Cell outer membrane</location>
        <topology evidence="1 8">Multi-pass membrane protein</topology>
    </subcellularLocation>
</comment>
<keyword evidence="7 8" id="KW-0998">Cell outer membrane</keyword>
<dbReference type="SUPFAM" id="SSF56935">
    <property type="entry name" value="Porins"/>
    <property type="match status" value="1"/>
</dbReference>
<dbReference type="InterPro" id="IPR023997">
    <property type="entry name" value="TonB-dep_OMP_SusC/RagA_CS"/>
</dbReference>
<dbReference type="Pfam" id="PF13715">
    <property type="entry name" value="CarbopepD_reg_2"/>
    <property type="match status" value="1"/>
</dbReference>
<dbReference type="InterPro" id="IPR039426">
    <property type="entry name" value="TonB-dep_rcpt-like"/>
</dbReference>
<dbReference type="Pfam" id="PF00593">
    <property type="entry name" value="TonB_dep_Rec_b-barrel"/>
    <property type="match status" value="1"/>
</dbReference>
<dbReference type="Gene3D" id="2.60.40.1120">
    <property type="entry name" value="Carboxypeptidase-like, regulatory domain"/>
    <property type="match status" value="1"/>
</dbReference>
<accession>A0AAP2GHF4</accession>
<dbReference type="EMBL" id="JAHESC010000005">
    <property type="protein sequence ID" value="MBT1685943.1"/>
    <property type="molecule type" value="Genomic_DNA"/>
</dbReference>
<evidence type="ECO:0000256" key="8">
    <source>
        <dbReference type="PROSITE-ProRule" id="PRU01360"/>
    </source>
</evidence>
<keyword evidence="13" id="KW-1185">Reference proteome</keyword>
<dbReference type="InterPro" id="IPR012910">
    <property type="entry name" value="Plug_dom"/>
</dbReference>